<protein>
    <recommendedName>
        <fullName evidence="1">Carrier domain-containing protein</fullName>
    </recommendedName>
</protein>
<evidence type="ECO:0000259" key="1">
    <source>
        <dbReference type="PROSITE" id="PS50075"/>
    </source>
</evidence>
<name>D1QT59_9BACT</name>
<gene>
    <name evidence="2" type="ORF">HMPREF0971_02186</name>
</gene>
<dbReference type="RefSeq" id="WP_004374122.1">
    <property type="nucleotide sequence ID" value="NZ_GG703886.1"/>
</dbReference>
<dbReference type="AlphaFoldDB" id="D1QT59"/>
<dbReference type="EMBL" id="ACUZ02000036">
    <property type="protein sequence ID" value="EFB31512.1"/>
    <property type="molecule type" value="Genomic_DNA"/>
</dbReference>
<reference evidence="2 3" key="1">
    <citation type="submission" date="2009-11" db="EMBL/GenBank/DDBJ databases">
        <authorList>
            <person name="Weinstock G."/>
            <person name="Sodergren E."/>
            <person name="Clifton S."/>
            <person name="Fulton L."/>
            <person name="Fulton B."/>
            <person name="Courtney L."/>
            <person name="Fronick C."/>
            <person name="Harrison M."/>
            <person name="Strong C."/>
            <person name="Farmer C."/>
            <person name="Delahaunty K."/>
            <person name="Markovic C."/>
            <person name="Hall O."/>
            <person name="Minx P."/>
            <person name="Tomlinson C."/>
            <person name="Mitreva M."/>
            <person name="Nelson J."/>
            <person name="Hou S."/>
            <person name="Wollam A."/>
            <person name="Pepin K.H."/>
            <person name="Johnson M."/>
            <person name="Bhonagiri V."/>
            <person name="Nash W.E."/>
            <person name="Warren W."/>
            <person name="Chinwalla A."/>
            <person name="Mardis E.R."/>
            <person name="Wilson R.K."/>
        </authorList>
    </citation>
    <scope>NUCLEOTIDE SEQUENCE [LARGE SCALE GENOMIC DNA]</scope>
    <source>
        <strain evidence="2 3">F0302</strain>
    </source>
</reference>
<dbReference type="SUPFAM" id="SSF47336">
    <property type="entry name" value="ACP-like"/>
    <property type="match status" value="1"/>
</dbReference>
<sequence length="76" mass="8857">MKEDIRRKLEEILPIVDFDSEFLFQELDSLGITTILMVLSEMYGIELGHSDVTPRNFKTLDSLVELVKRKLNKDDD</sequence>
<dbReference type="PROSITE" id="PS50075">
    <property type="entry name" value="CARRIER"/>
    <property type="match status" value="1"/>
</dbReference>
<dbReference type="HOGENOM" id="CLU_2651452_0_0_10"/>
<dbReference type="InterPro" id="IPR009081">
    <property type="entry name" value="PP-bd_ACP"/>
</dbReference>
<feature type="domain" description="Carrier" evidence="1">
    <location>
        <begin position="1"/>
        <end position="71"/>
    </location>
</feature>
<dbReference type="Gene3D" id="1.10.1200.10">
    <property type="entry name" value="ACP-like"/>
    <property type="match status" value="1"/>
</dbReference>
<evidence type="ECO:0000313" key="3">
    <source>
        <dbReference type="Proteomes" id="UP000004079"/>
    </source>
</evidence>
<accession>D1QT59</accession>
<dbReference type="InterPro" id="IPR036736">
    <property type="entry name" value="ACP-like_sf"/>
</dbReference>
<evidence type="ECO:0000313" key="2">
    <source>
        <dbReference type="EMBL" id="EFB31512.1"/>
    </source>
</evidence>
<dbReference type="STRING" id="649760.HMPREF0971_02186"/>
<dbReference type="Proteomes" id="UP000004079">
    <property type="component" value="Unassembled WGS sequence"/>
</dbReference>
<dbReference type="Pfam" id="PF00550">
    <property type="entry name" value="PP-binding"/>
    <property type="match status" value="1"/>
</dbReference>
<organism evidence="2 3">
    <name type="scientific">Segatella oris F0302</name>
    <dbReference type="NCBI Taxonomy" id="649760"/>
    <lineage>
        <taxon>Bacteria</taxon>
        <taxon>Pseudomonadati</taxon>
        <taxon>Bacteroidota</taxon>
        <taxon>Bacteroidia</taxon>
        <taxon>Bacteroidales</taxon>
        <taxon>Prevotellaceae</taxon>
        <taxon>Segatella</taxon>
    </lineage>
</organism>
<proteinExistence type="predicted"/>
<comment type="caution">
    <text evidence="2">The sequence shown here is derived from an EMBL/GenBank/DDBJ whole genome shotgun (WGS) entry which is preliminary data.</text>
</comment>